<sequence>MSEPFHLKSFEKEAEFILEKARGKGKEILIRTLKECQVLKEKARATGKEEGVKRAEEFERVRLTGETAPLTGLLKETIQG</sequence>
<dbReference type="EMBL" id="UINC01193685">
    <property type="protein sequence ID" value="SVE09416.1"/>
    <property type="molecule type" value="Genomic_DNA"/>
</dbReference>
<proteinExistence type="predicted"/>
<dbReference type="AlphaFoldDB" id="A0A383AND2"/>
<gene>
    <name evidence="1" type="ORF">METZ01_LOCUS462270</name>
</gene>
<name>A0A383AND2_9ZZZZ</name>
<feature type="non-terminal residue" evidence="1">
    <location>
        <position position="80"/>
    </location>
</feature>
<reference evidence="1" key="1">
    <citation type="submission" date="2018-05" db="EMBL/GenBank/DDBJ databases">
        <authorList>
            <person name="Lanie J.A."/>
            <person name="Ng W.-L."/>
            <person name="Kazmierczak K.M."/>
            <person name="Andrzejewski T.M."/>
            <person name="Davidsen T.M."/>
            <person name="Wayne K.J."/>
            <person name="Tettelin H."/>
            <person name="Glass J.I."/>
            <person name="Rusch D."/>
            <person name="Podicherti R."/>
            <person name="Tsui H.-C.T."/>
            <person name="Winkler M.E."/>
        </authorList>
    </citation>
    <scope>NUCLEOTIDE SEQUENCE</scope>
</reference>
<accession>A0A383AND2</accession>
<organism evidence="1">
    <name type="scientific">marine metagenome</name>
    <dbReference type="NCBI Taxonomy" id="408172"/>
    <lineage>
        <taxon>unclassified sequences</taxon>
        <taxon>metagenomes</taxon>
        <taxon>ecological metagenomes</taxon>
    </lineage>
</organism>
<evidence type="ECO:0000313" key="1">
    <source>
        <dbReference type="EMBL" id="SVE09416.1"/>
    </source>
</evidence>
<protein>
    <submittedName>
        <fullName evidence="1">Uncharacterized protein</fullName>
    </submittedName>
</protein>